<organism evidence="2 3">
    <name type="scientific">Microbulbifer yueqingensis</name>
    <dbReference type="NCBI Taxonomy" id="658219"/>
    <lineage>
        <taxon>Bacteria</taxon>
        <taxon>Pseudomonadati</taxon>
        <taxon>Pseudomonadota</taxon>
        <taxon>Gammaproteobacteria</taxon>
        <taxon>Cellvibrionales</taxon>
        <taxon>Microbulbiferaceae</taxon>
        <taxon>Microbulbifer</taxon>
    </lineage>
</organism>
<dbReference type="EMBL" id="FNFH01000002">
    <property type="protein sequence ID" value="SDJ99452.1"/>
    <property type="molecule type" value="Genomic_DNA"/>
</dbReference>
<feature type="repeat" description="TPR" evidence="1">
    <location>
        <begin position="122"/>
        <end position="155"/>
    </location>
</feature>
<name>A0A1G8Y9C1_9GAMM</name>
<dbReference type="PROSITE" id="PS50005">
    <property type="entry name" value="TPR"/>
    <property type="match status" value="1"/>
</dbReference>
<dbReference type="OrthoDB" id="549777at2"/>
<protein>
    <submittedName>
        <fullName evidence="2">Tetratricopeptide repeat-containing protein</fullName>
    </submittedName>
</protein>
<keyword evidence="3" id="KW-1185">Reference proteome</keyword>
<dbReference type="Proteomes" id="UP000199305">
    <property type="component" value="Unassembled WGS sequence"/>
</dbReference>
<sequence>MKHILFALGFLFMAECGAAELCRVKVEEGLASGQSYTAKLDSLLDMEEKCGGDHYYDLVKARLLATNKRFDEALAVVSAKPDFGIYEEHFVILQARVYAARGSTREAMRVLKGFLRNHSQSAAVQLVLGKLLSSEQRFDEALEHFIASAKIEPMAEAYQAAAVAFYALGNCDQAVSSVDQAAALDEKTFHDLGSMLVMSRCYAMQGKFVVATNALKMLLHNNPAAEENSDFQEALSDLRKRIHKAKESGDAATDAHLVTLKGI</sequence>
<dbReference type="Gene3D" id="1.25.40.10">
    <property type="entry name" value="Tetratricopeptide repeat domain"/>
    <property type="match status" value="1"/>
</dbReference>
<accession>A0A1G8Y9C1</accession>
<dbReference type="Pfam" id="PF13432">
    <property type="entry name" value="TPR_16"/>
    <property type="match status" value="1"/>
</dbReference>
<keyword evidence="1" id="KW-0802">TPR repeat</keyword>
<reference evidence="3" key="1">
    <citation type="submission" date="2016-10" db="EMBL/GenBank/DDBJ databases">
        <authorList>
            <person name="Varghese N."/>
            <person name="Submissions S."/>
        </authorList>
    </citation>
    <scope>NUCLEOTIDE SEQUENCE [LARGE SCALE GENOMIC DNA]</scope>
    <source>
        <strain evidence="3">CGMCC 1.10658</strain>
    </source>
</reference>
<dbReference type="InterPro" id="IPR011990">
    <property type="entry name" value="TPR-like_helical_dom_sf"/>
</dbReference>
<dbReference type="InterPro" id="IPR019734">
    <property type="entry name" value="TPR_rpt"/>
</dbReference>
<evidence type="ECO:0000313" key="2">
    <source>
        <dbReference type="EMBL" id="SDJ99452.1"/>
    </source>
</evidence>
<dbReference type="SUPFAM" id="SSF48452">
    <property type="entry name" value="TPR-like"/>
    <property type="match status" value="2"/>
</dbReference>
<evidence type="ECO:0000256" key="1">
    <source>
        <dbReference type="PROSITE-ProRule" id="PRU00339"/>
    </source>
</evidence>
<dbReference type="AlphaFoldDB" id="A0A1G8Y9C1"/>
<dbReference type="RefSeq" id="WP_091510633.1">
    <property type="nucleotide sequence ID" value="NZ_FNFH01000002.1"/>
</dbReference>
<evidence type="ECO:0000313" key="3">
    <source>
        <dbReference type="Proteomes" id="UP000199305"/>
    </source>
</evidence>
<dbReference type="STRING" id="658219.SAMN05216212_1410"/>
<gene>
    <name evidence="2" type="ORF">SAMN05216212_1410</name>
</gene>
<proteinExistence type="predicted"/>